<evidence type="ECO:0000256" key="4">
    <source>
        <dbReference type="ARBA" id="ARBA00022679"/>
    </source>
</evidence>
<protein>
    <recommendedName>
        <fullName evidence="2 10">FAD:protein FMN transferase</fullName>
        <ecNumber evidence="1 10">2.7.1.180</ecNumber>
    </recommendedName>
    <alternativeName>
        <fullName evidence="8 10">Flavin transferase</fullName>
    </alternativeName>
</protein>
<evidence type="ECO:0000256" key="8">
    <source>
        <dbReference type="ARBA" id="ARBA00031306"/>
    </source>
</evidence>
<dbReference type="Pfam" id="PF02424">
    <property type="entry name" value="ApbE"/>
    <property type="match status" value="1"/>
</dbReference>
<dbReference type="InterPro" id="IPR003374">
    <property type="entry name" value="ApbE-like_sf"/>
</dbReference>
<keyword evidence="14" id="KW-1185">Reference proteome</keyword>
<evidence type="ECO:0000256" key="2">
    <source>
        <dbReference type="ARBA" id="ARBA00016337"/>
    </source>
</evidence>
<feature type="domain" description="ApaG" evidence="12">
    <location>
        <begin position="11"/>
        <end position="163"/>
    </location>
</feature>
<feature type="binding site" evidence="11">
    <location>
        <position position="295"/>
    </location>
    <ligand>
        <name>Mg(2+)</name>
        <dbReference type="ChEBI" id="CHEBI:18420"/>
    </ligand>
</feature>
<dbReference type="Gene3D" id="3.10.520.10">
    <property type="entry name" value="ApbE-like domains"/>
    <property type="match status" value="1"/>
</dbReference>
<evidence type="ECO:0000256" key="11">
    <source>
        <dbReference type="PIRSR" id="PIRSR006268-2"/>
    </source>
</evidence>
<evidence type="ECO:0000256" key="6">
    <source>
        <dbReference type="ARBA" id="ARBA00022827"/>
    </source>
</evidence>
<evidence type="ECO:0000256" key="5">
    <source>
        <dbReference type="ARBA" id="ARBA00022723"/>
    </source>
</evidence>
<keyword evidence="3 10" id="KW-0285">Flavoprotein</keyword>
<dbReference type="AlphaFoldDB" id="A0A1G7WMR6"/>
<dbReference type="PANTHER" id="PTHR30040:SF2">
    <property type="entry name" value="FAD:PROTEIN FMN TRANSFERASE"/>
    <property type="match status" value="1"/>
</dbReference>
<evidence type="ECO:0000256" key="7">
    <source>
        <dbReference type="ARBA" id="ARBA00022842"/>
    </source>
</evidence>
<dbReference type="GO" id="GO:0016740">
    <property type="term" value="F:transferase activity"/>
    <property type="evidence" value="ECO:0007669"/>
    <property type="project" value="UniProtKB-UniRule"/>
</dbReference>
<accession>A0A1G7WMR6</accession>
<dbReference type="RefSeq" id="WP_092615964.1">
    <property type="nucleotide sequence ID" value="NZ_FNCV01000002.1"/>
</dbReference>
<evidence type="ECO:0000313" key="14">
    <source>
        <dbReference type="Proteomes" id="UP000217076"/>
    </source>
</evidence>
<keyword evidence="7 10" id="KW-0460">Magnesium</keyword>
<comment type="similarity">
    <text evidence="10">Belongs to the ApbE family.</text>
</comment>
<evidence type="ECO:0000259" key="12">
    <source>
        <dbReference type="PROSITE" id="PS51087"/>
    </source>
</evidence>
<gene>
    <name evidence="13" type="ORF">SAMN05421742_102258</name>
</gene>
<feature type="binding site" evidence="11">
    <location>
        <position position="184"/>
    </location>
    <ligand>
        <name>Mg(2+)</name>
        <dbReference type="ChEBI" id="CHEBI:18420"/>
    </ligand>
</feature>
<dbReference type="SUPFAM" id="SSF143631">
    <property type="entry name" value="ApbE-like"/>
    <property type="match status" value="1"/>
</dbReference>
<keyword evidence="6 10" id="KW-0274">FAD</keyword>
<dbReference type="InterPro" id="IPR007474">
    <property type="entry name" value="ApaG_domain"/>
</dbReference>
<dbReference type="PROSITE" id="PS51087">
    <property type="entry name" value="APAG"/>
    <property type="match status" value="1"/>
</dbReference>
<comment type="catalytic activity">
    <reaction evidence="9 10">
        <text>L-threonyl-[protein] + FAD = FMN-L-threonyl-[protein] + AMP + H(+)</text>
        <dbReference type="Rhea" id="RHEA:36847"/>
        <dbReference type="Rhea" id="RHEA-COMP:11060"/>
        <dbReference type="Rhea" id="RHEA-COMP:11061"/>
        <dbReference type="ChEBI" id="CHEBI:15378"/>
        <dbReference type="ChEBI" id="CHEBI:30013"/>
        <dbReference type="ChEBI" id="CHEBI:57692"/>
        <dbReference type="ChEBI" id="CHEBI:74257"/>
        <dbReference type="ChEBI" id="CHEBI:456215"/>
        <dbReference type="EC" id="2.7.1.180"/>
    </reaction>
</comment>
<proteinExistence type="inferred from homology"/>
<dbReference type="GO" id="GO:0046872">
    <property type="term" value="F:metal ion binding"/>
    <property type="evidence" value="ECO:0007669"/>
    <property type="project" value="UniProtKB-UniRule"/>
</dbReference>
<keyword evidence="13" id="KW-0449">Lipoprotein</keyword>
<evidence type="ECO:0000256" key="1">
    <source>
        <dbReference type="ARBA" id="ARBA00011955"/>
    </source>
</evidence>
<dbReference type="PIRSF" id="PIRSF006268">
    <property type="entry name" value="ApbE"/>
    <property type="match status" value="1"/>
</dbReference>
<organism evidence="13 14">
    <name type="scientific">Roseospirillum parvum</name>
    <dbReference type="NCBI Taxonomy" id="83401"/>
    <lineage>
        <taxon>Bacteria</taxon>
        <taxon>Pseudomonadati</taxon>
        <taxon>Pseudomonadota</taxon>
        <taxon>Alphaproteobacteria</taxon>
        <taxon>Rhodospirillales</taxon>
        <taxon>Rhodospirillaceae</taxon>
        <taxon>Roseospirillum</taxon>
    </lineage>
</organism>
<sequence length="357" mass="38384">MSPLSRGRALLATALVTLVLVATLLVARGAAPQRQEATLYVFGTLVEITLEGTSKAEADAAVGELAQTFQRMHREWHAWRPEGELFRINQAIALGERIPVSPFVRPLIEQAQAFQAMSGGLFDPAIGRLIGLWGFHADELPEGRLPDPADIEYLVNANPSMDDLTLDGDQLTSTNPLVRLDFGGFAKGVALDRAIDILRARGVPAAIVNAGGDLNTLGQPAGRPWSMGILDPTHWGVIAKVTLEADEVLYTSGNYRRFRIDEGIRRGHIIDPRDGWPVDHIVSASVLHTNGALADAAATALSVAGPEGWVKVAHDMNTPMVLLVDANGAIYTTPAMLERTTLTEDPPHLTVIDPMGP</sequence>
<dbReference type="EC" id="2.7.1.180" evidence="1 10"/>
<keyword evidence="5 10" id="KW-0479">Metal-binding</keyword>
<dbReference type="EMBL" id="FNCV01000002">
    <property type="protein sequence ID" value="SDG73194.1"/>
    <property type="molecule type" value="Genomic_DNA"/>
</dbReference>
<evidence type="ECO:0000256" key="9">
    <source>
        <dbReference type="ARBA" id="ARBA00048540"/>
    </source>
</evidence>
<reference evidence="14" key="1">
    <citation type="submission" date="2016-10" db="EMBL/GenBank/DDBJ databases">
        <authorList>
            <person name="Varghese N."/>
            <person name="Submissions S."/>
        </authorList>
    </citation>
    <scope>NUCLEOTIDE SEQUENCE [LARGE SCALE GENOMIC DNA]</scope>
    <source>
        <strain evidence="14">930I</strain>
    </source>
</reference>
<feature type="binding site" evidence="11">
    <location>
        <position position="299"/>
    </location>
    <ligand>
        <name>Mg(2+)</name>
        <dbReference type="ChEBI" id="CHEBI:18420"/>
    </ligand>
</feature>
<comment type="cofactor">
    <cofactor evidence="11">
        <name>Mg(2+)</name>
        <dbReference type="ChEBI" id="CHEBI:18420"/>
    </cofactor>
    <cofactor evidence="11">
        <name>Mn(2+)</name>
        <dbReference type="ChEBI" id="CHEBI:29035"/>
    </cofactor>
    <text evidence="11">Magnesium. Can also use manganese.</text>
</comment>
<evidence type="ECO:0000313" key="13">
    <source>
        <dbReference type="EMBL" id="SDG73194.1"/>
    </source>
</evidence>
<evidence type="ECO:0000256" key="10">
    <source>
        <dbReference type="PIRNR" id="PIRNR006268"/>
    </source>
</evidence>
<dbReference type="STRING" id="83401.SAMN05421742_102258"/>
<keyword evidence="4 10" id="KW-0808">Transferase</keyword>
<dbReference type="OrthoDB" id="9778595at2"/>
<evidence type="ECO:0000256" key="3">
    <source>
        <dbReference type="ARBA" id="ARBA00022630"/>
    </source>
</evidence>
<dbReference type="InterPro" id="IPR024932">
    <property type="entry name" value="ApbE"/>
</dbReference>
<dbReference type="Proteomes" id="UP000217076">
    <property type="component" value="Unassembled WGS sequence"/>
</dbReference>
<name>A0A1G7WMR6_9PROT</name>
<dbReference type="PANTHER" id="PTHR30040">
    <property type="entry name" value="THIAMINE BIOSYNTHESIS LIPOPROTEIN APBE"/>
    <property type="match status" value="1"/>
</dbReference>